<accession>A0A914PGD8</accession>
<keyword evidence="2" id="KW-0285">Flavoprotein</keyword>
<keyword evidence="3" id="KW-0274">FAD</keyword>
<dbReference type="SUPFAM" id="SSF56645">
    <property type="entry name" value="Acyl-CoA dehydrogenase NM domain-like"/>
    <property type="match status" value="1"/>
</dbReference>
<dbReference type="Pfam" id="PF02770">
    <property type="entry name" value="Acyl-CoA_dh_M"/>
    <property type="match status" value="1"/>
</dbReference>
<organism evidence="6 7">
    <name type="scientific">Panagrolaimus davidi</name>
    <dbReference type="NCBI Taxonomy" id="227884"/>
    <lineage>
        <taxon>Eukaryota</taxon>
        <taxon>Metazoa</taxon>
        <taxon>Ecdysozoa</taxon>
        <taxon>Nematoda</taxon>
        <taxon>Chromadorea</taxon>
        <taxon>Rhabditida</taxon>
        <taxon>Tylenchina</taxon>
        <taxon>Panagrolaimomorpha</taxon>
        <taxon>Panagrolaimoidea</taxon>
        <taxon>Panagrolaimidae</taxon>
        <taxon>Panagrolaimus</taxon>
    </lineage>
</organism>
<evidence type="ECO:0000256" key="2">
    <source>
        <dbReference type="ARBA" id="ARBA00022630"/>
    </source>
</evidence>
<keyword evidence="6" id="KW-1185">Reference proteome</keyword>
<dbReference type="Pfam" id="PF02771">
    <property type="entry name" value="Acyl-CoA_dh_N"/>
    <property type="match status" value="1"/>
</dbReference>
<reference evidence="7" key="1">
    <citation type="submission" date="2022-11" db="UniProtKB">
        <authorList>
            <consortium name="WormBaseParasite"/>
        </authorList>
    </citation>
    <scope>IDENTIFICATION</scope>
</reference>
<dbReference type="InterPro" id="IPR037069">
    <property type="entry name" value="AcylCoA_DH/ox_N_sf"/>
</dbReference>
<dbReference type="InterPro" id="IPR046373">
    <property type="entry name" value="Acyl-CoA_Oxase/DH_mid-dom_sf"/>
</dbReference>
<evidence type="ECO:0000259" key="4">
    <source>
        <dbReference type="Pfam" id="PF02770"/>
    </source>
</evidence>
<dbReference type="InterPro" id="IPR009100">
    <property type="entry name" value="AcylCoA_DH/oxidase_NM_dom_sf"/>
</dbReference>
<dbReference type="AlphaFoldDB" id="A0A914PGD8"/>
<dbReference type="WBParaSite" id="PDA_v2.g17336.t1">
    <property type="protein sequence ID" value="PDA_v2.g17336.t1"/>
    <property type="gene ID" value="PDA_v2.g17336"/>
</dbReference>
<dbReference type="GO" id="GO:0050660">
    <property type="term" value="F:flavin adenine dinucleotide binding"/>
    <property type="evidence" value="ECO:0007669"/>
    <property type="project" value="InterPro"/>
</dbReference>
<sequence length="224" mass="24493">MNSRALSRISRLTLQQKQQTRCLSFEFTDQQKEFQKAAIQFSKDVIVPQAAKYDKSGEFPWDIVKQAHEMGFMNSQIPEKYGGPGLTTTETAMIVEALAYGCTGIQLAIMGPSLAIAPVYISGNDEQKKKYLGMLTESYKNYAAYCVTEPGAGSDVAGLKTRAEKKGDKYVINGSKMWITGAGYANWFFVLARTDPNPKAPAGKAFTAFIVDGDSAGITRGKKV</sequence>
<feature type="domain" description="Acyl-CoA dehydrogenase/oxidase N-terminal" evidence="5">
    <location>
        <begin position="28"/>
        <end position="136"/>
    </location>
</feature>
<dbReference type="GO" id="GO:0003995">
    <property type="term" value="F:acyl-CoA dehydrogenase activity"/>
    <property type="evidence" value="ECO:0007669"/>
    <property type="project" value="InterPro"/>
</dbReference>
<dbReference type="Gene3D" id="1.10.540.10">
    <property type="entry name" value="Acyl-CoA dehydrogenase/oxidase, N-terminal domain"/>
    <property type="match status" value="1"/>
</dbReference>
<dbReference type="PANTHER" id="PTHR43884:SF12">
    <property type="entry name" value="ISOVALERYL-COA DEHYDROGENASE, MITOCHONDRIAL-RELATED"/>
    <property type="match status" value="1"/>
</dbReference>
<evidence type="ECO:0000313" key="7">
    <source>
        <dbReference type="WBParaSite" id="PDA_v2.g17336.t1"/>
    </source>
</evidence>
<dbReference type="PANTHER" id="PTHR43884">
    <property type="entry name" value="ACYL-COA DEHYDROGENASE"/>
    <property type="match status" value="1"/>
</dbReference>
<dbReference type="FunFam" id="2.40.110.10:FF:000043">
    <property type="entry name" value="Acyl CoA DeHydrogenase"/>
    <property type="match status" value="1"/>
</dbReference>
<feature type="domain" description="Acyl-CoA oxidase/dehydrogenase middle" evidence="4">
    <location>
        <begin position="144"/>
        <end position="222"/>
    </location>
</feature>
<comment type="cofactor">
    <cofactor evidence="1">
        <name>FAD</name>
        <dbReference type="ChEBI" id="CHEBI:57692"/>
    </cofactor>
</comment>
<protein>
    <submittedName>
        <fullName evidence="7">Uncharacterized protein</fullName>
    </submittedName>
</protein>
<dbReference type="InterPro" id="IPR013786">
    <property type="entry name" value="AcylCoA_DH/ox_N"/>
</dbReference>
<evidence type="ECO:0000313" key="6">
    <source>
        <dbReference type="Proteomes" id="UP000887578"/>
    </source>
</evidence>
<proteinExistence type="predicted"/>
<evidence type="ECO:0000259" key="5">
    <source>
        <dbReference type="Pfam" id="PF02771"/>
    </source>
</evidence>
<dbReference type="Gene3D" id="2.40.110.10">
    <property type="entry name" value="Butyryl-CoA Dehydrogenase, subunit A, domain 2"/>
    <property type="match status" value="1"/>
</dbReference>
<dbReference type="FunFam" id="1.10.540.10:FF:000010">
    <property type="entry name" value="Medium-chain specific acyl-CoA dehydrogenase, mitochondrial"/>
    <property type="match status" value="1"/>
</dbReference>
<evidence type="ECO:0000256" key="1">
    <source>
        <dbReference type="ARBA" id="ARBA00001974"/>
    </source>
</evidence>
<dbReference type="InterPro" id="IPR006089">
    <property type="entry name" value="Acyl-CoA_DH_CS"/>
</dbReference>
<evidence type="ECO:0000256" key="3">
    <source>
        <dbReference type="ARBA" id="ARBA00022827"/>
    </source>
</evidence>
<dbReference type="PROSITE" id="PS00072">
    <property type="entry name" value="ACYL_COA_DH_1"/>
    <property type="match status" value="1"/>
</dbReference>
<name>A0A914PGD8_9BILA</name>
<dbReference type="Proteomes" id="UP000887578">
    <property type="component" value="Unplaced"/>
</dbReference>
<dbReference type="InterPro" id="IPR006091">
    <property type="entry name" value="Acyl-CoA_Oxase/DH_mid-dom"/>
</dbReference>